<evidence type="ECO:0000313" key="1">
    <source>
        <dbReference type="EMBL" id="CYU25718.1"/>
    </source>
</evidence>
<sequence>MKKAAEYAASKLENFKERMRITHKNEDDKLTRMLTSSALAIATLVGASSFDDTIEELVLERAMYLYHDSLDEFQKNYSDEIEILYLRNMIIANEGSDDATE</sequence>
<evidence type="ECO:0000313" key="2">
    <source>
        <dbReference type="EMBL" id="CYV05894.1"/>
    </source>
</evidence>
<protein>
    <recommendedName>
        <fullName evidence="8">Phage protein</fullName>
    </recommendedName>
</protein>
<dbReference type="Proteomes" id="UP000072618">
    <property type="component" value="Unassembled WGS sequence"/>
</dbReference>
<evidence type="ECO:0000313" key="4">
    <source>
        <dbReference type="EMBL" id="MDG4516662.1"/>
    </source>
</evidence>
<dbReference type="Proteomes" id="UP000073388">
    <property type="component" value="Unassembled WGS sequence"/>
</dbReference>
<dbReference type="Pfam" id="PF05135">
    <property type="entry name" value="Phage_connect_1"/>
    <property type="match status" value="1"/>
</dbReference>
<name>A0A0Z8CI16_STRSU</name>
<dbReference type="EMBL" id="JANFMI010000023">
    <property type="protein sequence ID" value="MDG4516662.1"/>
    <property type="molecule type" value="Genomic_DNA"/>
</dbReference>
<evidence type="ECO:0000313" key="7">
    <source>
        <dbReference type="Proteomes" id="UP000073388"/>
    </source>
</evidence>
<dbReference type="AlphaFoldDB" id="A0A0Z8CI16"/>
<organism evidence="1 5">
    <name type="scientific">Streptococcus suis</name>
    <dbReference type="NCBI Taxonomy" id="1307"/>
    <lineage>
        <taxon>Bacteria</taxon>
        <taxon>Bacillati</taxon>
        <taxon>Bacillota</taxon>
        <taxon>Bacilli</taxon>
        <taxon>Lactobacillales</taxon>
        <taxon>Streptococcaceae</taxon>
        <taxon>Streptococcus</taxon>
    </lineage>
</organism>
<accession>A0A0Z8CI16</accession>
<dbReference type="EMBL" id="FIGJ01000034">
    <property type="protein sequence ID" value="CYV05894.1"/>
    <property type="molecule type" value="Genomic_DNA"/>
</dbReference>
<evidence type="ECO:0008006" key="8">
    <source>
        <dbReference type="Google" id="ProtNLM"/>
    </source>
</evidence>
<evidence type="ECO:0000313" key="3">
    <source>
        <dbReference type="EMBL" id="CYW24151.1"/>
    </source>
</evidence>
<evidence type="ECO:0000313" key="5">
    <source>
        <dbReference type="Proteomes" id="UP000072003"/>
    </source>
</evidence>
<reference evidence="4" key="2">
    <citation type="submission" date="2022-07" db="EMBL/GenBank/DDBJ databases">
        <title>Whole Genome Sequencing of Streptococcus suis.</title>
        <authorList>
            <person name="Dai X."/>
            <person name="Huang J."/>
            <person name="Wang L."/>
        </authorList>
    </citation>
    <scope>NUCLEOTIDE SEQUENCE</scope>
    <source>
        <strain evidence="4">HDJ11</strain>
    </source>
</reference>
<evidence type="ECO:0000313" key="6">
    <source>
        <dbReference type="Proteomes" id="UP000072618"/>
    </source>
</evidence>
<dbReference type="Proteomes" id="UP000072003">
    <property type="component" value="Unassembled WGS sequence"/>
</dbReference>
<gene>
    <name evidence="2" type="ORF">ERS132394_02158</name>
    <name evidence="3" type="ORF">ERS132461_01724</name>
    <name evidence="1" type="ORF">ERS132462_01660</name>
    <name evidence="4" type="ORF">NOL11_06750</name>
</gene>
<proteinExistence type="predicted"/>
<dbReference type="EMBL" id="FIIX01000045">
    <property type="protein sequence ID" value="CYW24151.1"/>
    <property type="molecule type" value="Genomic_DNA"/>
</dbReference>
<dbReference type="RefSeq" id="WP_029177009.1">
    <property type="nucleotide sequence ID" value="NZ_CEDC01000003.1"/>
</dbReference>
<dbReference type="Proteomes" id="UP001152877">
    <property type="component" value="Unassembled WGS sequence"/>
</dbReference>
<reference evidence="5 6" key="1">
    <citation type="submission" date="2016-02" db="EMBL/GenBank/DDBJ databases">
        <authorList>
            <consortium name="Pathogen Informatics"/>
        </authorList>
    </citation>
    <scope>NUCLEOTIDE SEQUENCE [LARGE SCALE GENOMIC DNA]</scope>
    <source>
        <strain evidence="1 5">LSS100</strain>
        <strain evidence="2 6">LSS32</strain>
        <strain evidence="3 7">LSS99</strain>
    </source>
</reference>
<dbReference type="InterPro" id="IPR021146">
    <property type="entry name" value="Phage_gp6-like_head-tail"/>
</dbReference>
<dbReference type="EMBL" id="FIFN01000019">
    <property type="protein sequence ID" value="CYU25718.1"/>
    <property type="molecule type" value="Genomic_DNA"/>
</dbReference>